<keyword evidence="1" id="KW-0812">Transmembrane</keyword>
<feature type="transmembrane region" description="Helical" evidence="1">
    <location>
        <begin position="305"/>
        <end position="325"/>
    </location>
</feature>
<organism evidence="2 3">
    <name type="scientific">Salmonella enterica subsp. enterica serovar Senftenberg str. A4-543</name>
    <dbReference type="NCBI Taxonomy" id="913082"/>
    <lineage>
        <taxon>Bacteria</taxon>
        <taxon>Pseudomonadati</taxon>
        <taxon>Pseudomonadota</taxon>
        <taxon>Gammaproteobacteria</taxon>
        <taxon>Enterobacterales</taxon>
        <taxon>Enterobacteriaceae</taxon>
        <taxon>Salmonella</taxon>
    </lineage>
</organism>
<evidence type="ECO:0000313" key="3">
    <source>
        <dbReference type="Proteomes" id="UP000005065"/>
    </source>
</evidence>
<evidence type="ECO:0000313" key="2">
    <source>
        <dbReference type="EMBL" id="EHC93144.1"/>
    </source>
</evidence>
<dbReference type="BioCyc" id="SENT913082:G120J-1895-MONOMER"/>
<feature type="transmembrane region" description="Helical" evidence="1">
    <location>
        <begin position="274"/>
        <end position="296"/>
    </location>
</feature>
<dbReference type="EMBL" id="AFCU01000300">
    <property type="protein sequence ID" value="EHC93144.1"/>
    <property type="molecule type" value="Genomic_DNA"/>
</dbReference>
<dbReference type="Proteomes" id="UP000005065">
    <property type="component" value="Unassembled WGS sequence"/>
</dbReference>
<dbReference type="PATRIC" id="fig|913082.3.peg.726"/>
<name>G5QW66_SALSE</name>
<keyword evidence="1" id="KW-0472">Membrane</keyword>
<feature type="transmembrane region" description="Helical" evidence="1">
    <location>
        <begin position="98"/>
        <end position="114"/>
    </location>
</feature>
<feature type="transmembrane region" description="Helical" evidence="1">
    <location>
        <begin position="72"/>
        <end position="89"/>
    </location>
</feature>
<protein>
    <submittedName>
        <fullName evidence="2">O-antigen conversion: translocase</fullName>
    </submittedName>
</protein>
<feature type="transmembrane region" description="Helical" evidence="1">
    <location>
        <begin position="363"/>
        <end position="380"/>
    </location>
</feature>
<dbReference type="InterPro" id="IPR025686">
    <property type="entry name" value="Glucos_trans_II"/>
</dbReference>
<gene>
    <name evidence="2" type="ORF">LTSESEN_0925</name>
</gene>
<feature type="transmembrane region" description="Helical" evidence="1">
    <location>
        <begin position="204"/>
        <end position="227"/>
    </location>
</feature>
<comment type="caution">
    <text evidence="2">The sequence shown here is derived from an EMBL/GenBank/DDBJ whole genome shotgun (WGS) entry which is preliminary data.</text>
</comment>
<dbReference type="AlphaFoldDB" id="G5QW66"/>
<reference evidence="2 3" key="1">
    <citation type="journal article" date="2011" name="BMC Genomics">
        <title>Genome sequencing reveals diversification of virulence factor content and possible host adaptation in distinct subpopulations of Salmonella enterica.</title>
        <authorList>
            <person name="den Bakker H.C."/>
            <person name="Moreno Switt A.I."/>
            <person name="Govoni G."/>
            <person name="Cummings C.A."/>
            <person name="Ranieri M.L."/>
            <person name="Degoricija L."/>
            <person name="Hoelzer K."/>
            <person name="Rodriguez-Rivera L.D."/>
            <person name="Brown S."/>
            <person name="Bolchacova E."/>
            <person name="Furtado M.R."/>
            <person name="Wiedmann M."/>
        </authorList>
    </citation>
    <scope>NUCLEOTIDE SEQUENCE [LARGE SCALE GENOMIC DNA]</scope>
    <source>
        <strain evidence="2 3">A4-543</strain>
    </source>
</reference>
<sequence length="498" mass="57129">MTFNRNDKMFVSIFLSLVLIYTFPLLTQQAYYIDDLGRSLYGGLGWSENGRPLADVIFYIINFGLPITDLSPLPLILGLTVLVISLAYIRDYLFGDDYITAVLCFMMIIANPFFIENLSYKYDSLTMCLSVAISIMASRKSYSREISNIIIAVTLTIAYLSLYQASLNIYSIFLFTFILSDIKSGEDLKSIVYKTTLLNFSYQIFYKTISSLFCLITGYLIYSFFIAKKLVTGGYNIEHSKIIELNSNIIESLYNNIVSFYKMISVIFDGAYSFVYYSMLVVLVVSFLIIVLRILLSEQNKAMRITLLAVSLLASLFFIIGPMLLLNSPIYAARVLIGMGGFMFFCCYSMYSAFGDKKLIFRIYFSFVLLMSTFFSYGAYHSINAQFKFEENIVNRISQDIQFFGIGNNAEYIKFIGVEPYTSTNENIIKKHPIMEILIPRIINNDWMWSGVLMQRNPFSKKFKLYTNHVTLNDGWEKSRNDVYSIGLVGETIVVRFN</sequence>
<feature type="transmembrane region" description="Helical" evidence="1">
    <location>
        <begin position="331"/>
        <end position="351"/>
    </location>
</feature>
<feature type="transmembrane region" description="Helical" evidence="1">
    <location>
        <begin position="149"/>
        <end position="179"/>
    </location>
</feature>
<keyword evidence="1" id="KW-1133">Transmembrane helix</keyword>
<evidence type="ECO:0000256" key="1">
    <source>
        <dbReference type="SAM" id="Phobius"/>
    </source>
</evidence>
<dbReference type="Pfam" id="PF14264">
    <property type="entry name" value="Glucos_trans_II"/>
    <property type="match status" value="1"/>
</dbReference>
<accession>G5QW66</accession>
<proteinExistence type="predicted"/>